<name>A0A2M4D2J2_ANODA</name>
<organism evidence="2">
    <name type="scientific">Anopheles darlingi</name>
    <name type="common">Mosquito</name>
    <dbReference type="NCBI Taxonomy" id="43151"/>
    <lineage>
        <taxon>Eukaryota</taxon>
        <taxon>Metazoa</taxon>
        <taxon>Ecdysozoa</taxon>
        <taxon>Arthropoda</taxon>
        <taxon>Hexapoda</taxon>
        <taxon>Insecta</taxon>
        <taxon>Pterygota</taxon>
        <taxon>Neoptera</taxon>
        <taxon>Endopterygota</taxon>
        <taxon>Diptera</taxon>
        <taxon>Nematocera</taxon>
        <taxon>Culicoidea</taxon>
        <taxon>Culicidae</taxon>
        <taxon>Anophelinae</taxon>
        <taxon>Anopheles</taxon>
    </lineage>
</organism>
<feature type="signal peptide" evidence="1">
    <location>
        <begin position="1"/>
        <end position="31"/>
    </location>
</feature>
<dbReference type="AlphaFoldDB" id="A0A2M4D2J2"/>
<proteinExistence type="predicted"/>
<evidence type="ECO:0000256" key="1">
    <source>
        <dbReference type="SAM" id="SignalP"/>
    </source>
</evidence>
<feature type="chain" id="PRO_5014882633" evidence="1">
    <location>
        <begin position="32"/>
        <end position="66"/>
    </location>
</feature>
<evidence type="ECO:0000313" key="2">
    <source>
        <dbReference type="EMBL" id="MBW71755.1"/>
    </source>
</evidence>
<protein>
    <submittedName>
        <fullName evidence="2">Putative secreted protein</fullName>
    </submittedName>
</protein>
<sequence length="66" mass="7311">MGSFSISSFCLAKRAFLSILNLPIFLPLTDCKHSVAKLNEDKRFGIMFRVISSIISVDVLNESVSC</sequence>
<accession>A0A2M4D2J2</accession>
<dbReference type="EMBL" id="GGFL01007577">
    <property type="protein sequence ID" value="MBW71755.1"/>
    <property type="molecule type" value="Transcribed_RNA"/>
</dbReference>
<keyword evidence="1" id="KW-0732">Signal</keyword>
<reference evidence="2" key="1">
    <citation type="submission" date="2018-01" db="EMBL/GenBank/DDBJ databases">
        <title>An insight into the sialome of Amazonian anophelines.</title>
        <authorList>
            <person name="Ribeiro J.M."/>
            <person name="Scarpassa V."/>
            <person name="Calvo E."/>
        </authorList>
    </citation>
    <scope>NUCLEOTIDE SEQUENCE</scope>
</reference>